<dbReference type="GO" id="GO:0004364">
    <property type="term" value="F:glutathione transferase activity"/>
    <property type="evidence" value="ECO:0007669"/>
    <property type="project" value="InterPro"/>
</dbReference>
<dbReference type="Gene3D" id="3.40.30.10">
    <property type="entry name" value="Glutaredoxin"/>
    <property type="match status" value="1"/>
</dbReference>
<dbReference type="CTD" id="119391"/>
<dbReference type="Pfam" id="PF13417">
    <property type="entry name" value="GST_N_3"/>
    <property type="match status" value="1"/>
</dbReference>
<dbReference type="InterPro" id="IPR040079">
    <property type="entry name" value="Glutathione_S-Trfase"/>
</dbReference>
<dbReference type="GO" id="GO:0045174">
    <property type="term" value="F:glutathione dehydrogenase (ascorbate) activity"/>
    <property type="evidence" value="ECO:0007669"/>
    <property type="project" value="TreeGrafter"/>
</dbReference>
<dbReference type="InterPro" id="IPR036282">
    <property type="entry name" value="Glutathione-S-Trfase_C_sf"/>
</dbReference>
<organism evidence="5 6">
    <name type="scientific">Drosophila lebanonensis</name>
    <name type="common">Fruit fly</name>
    <name type="synonym">Scaptodrosophila lebanonensis</name>
    <dbReference type="NCBI Taxonomy" id="7225"/>
    <lineage>
        <taxon>Eukaryota</taxon>
        <taxon>Metazoa</taxon>
        <taxon>Ecdysozoa</taxon>
        <taxon>Arthropoda</taxon>
        <taxon>Hexapoda</taxon>
        <taxon>Insecta</taxon>
        <taxon>Pterygota</taxon>
        <taxon>Neoptera</taxon>
        <taxon>Endopterygota</taxon>
        <taxon>Diptera</taxon>
        <taxon>Brachycera</taxon>
        <taxon>Muscomorpha</taxon>
        <taxon>Ephydroidea</taxon>
        <taxon>Drosophilidae</taxon>
        <taxon>Scaptodrosophila</taxon>
    </lineage>
</organism>
<evidence type="ECO:0000256" key="2">
    <source>
        <dbReference type="ARBA" id="ARBA00023002"/>
    </source>
</evidence>
<dbReference type="Proteomes" id="UP000504634">
    <property type="component" value="Unplaced"/>
</dbReference>
<protein>
    <submittedName>
        <fullName evidence="6">Pyrimidodiazepine synthase</fullName>
    </submittedName>
</protein>
<comment type="similarity">
    <text evidence="1">Belongs to the GST superfamily. Omega family.</text>
</comment>
<gene>
    <name evidence="6" type="primary">LOC115632354</name>
</gene>
<dbReference type="SUPFAM" id="SSF47616">
    <property type="entry name" value="GST C-terminal domain-like"/>
    <property type="match status" value="1"/>
</dbReference>
<dbReference type="PROSITE" id="PS50405">
    <property type="entry name" value="GST_CTER"/>
    <property type="match status" value="1"/>
</dbReference>
<dbReference type="PANTHER" id="PTHR43968:SF6">
    <property type="entry name" value="GLUTATHIONE S-TRANSFERASE OMEGA"/>
    <property type="match status" value="1"/>
</dbReference>
<evidence type="ECO:0000259" key="3">
    <source>
        <dbReference type="PROSITE" id="PS50404"/>
    </source>
</evidence>
<keyword evidence="2" id="KW-0560">Oxidoreductase</keyword>
<dbReference type="GO" id="GO:0006749">
    <property type="term" value="P:glutathione metabolic process"/>
    <property type="evidence" value="ECO:0007669"/>
    <property type="project" value="TreeGrafter"/>
</dbReference>
<dbReference type="InterPro" id="IPR005442">
    <property type="entry name" value="GST_omega"/>
</dbReference>
<dbReference type="OrthoDB" id="4951845at2759"/>
<name>A0A6J2UAF9_DROLE</name>
<dbReference type="InterPro" id="IPR010987">
    <property type="entry name" value="Glutathione-S-Trfase_C-like"/>
</dbReference>
<evidence type="ECO:0000259" key="4">
    <source>
        <dbReference type="PROSITE" id="PS50405"/>
    </source>
</evidence>
<dbReference type="PRINTS" id="PR01625">
    <property type="entry name" value="GSTRNSFRASEO"/>
</dbReference>
<dbReference type="FunFam" id="1.20.1050.10:FF:000009">
    <property type="entry name" value="Glutathione S-transferase omega-1"/>
    <property type="match status" value="1"/>
</dbReference>
<dbReference type="Pfam" id="PF13410">
    <property type="entry name" value="GST_C_2"/>
    <property type="match status" value="1"/>
</dbReference>
<dbReference type="FunFam" id="3.40.30.10:FF:000123">
    <property type="entry name" value="Glutathione transferase o1"/>
    <property type="match status" value="1"/>
</dbReference>
<feature type="domain" description="GST N-terminal" evidence="3">
    <location>
        <begin position="21"/>
        <end position="103"/>
    </location>
</feature>
<dbReference type="SUPFAM" id="SSF52833">
    <property type="entry name" value="Thioredoxin-like"/>
    <property type="match status" value="1"/>
</dbReference>
<dbReference type="AlphaFoldDB" id="A0A6J2UAF9"/>
<dbReference type="SFLD" id="SFLDS00019">
    <property type="entry name" value="Glutathione_Transferase_(cytos"/>
    <property type="match status" value="1"/>
</dbReference>
<sequence>MSVPLKHFKKGSEKPLLPDDGVLRIYSMRFCPYAQRAHLVLNAKKLPHHKIFIDLKEKPEWYTEYSPLGKVPALQLTAVDGQPALVESLVIAEYLDEQYPEPPLFAKDPLRKAQDKILIERFGAAGSAVYPVFFTNNPPEDALKNLENVLDIFEQEITKRGTPYFGGQQIGIVDYMIWPWFERLGALKHLLPDKYDLNQTRYPNLVKWRDLVAQDEAVKQYALDGEVHANFMRLQREGKPNFDLAFETS</sequence>
<keyword evidence="5" id="KW-1185">Reference proteome</keyword>
<dbReference type="GO" id="GO:0005737">
    <property type="term" value="C:cytoplasm"/>
    <property type="evidence" value="ECO:0007669"/>
    <property type="project" value="InterPro"/>
</dbReference>
<dbReference type="GeneID" id="115632354"/>
<dbReference type="RefSeq" id="XP_030385324.1">
    <property type="nucleotide sequence ID" value="XM_030529464.1"/>
</dbReference>
<dbReference type="InterPro" id="IPR004045">
    <property type="entry name" value="Glutathione_S-Trfase_N"/>
</dbReference>
<dbReference type="PROSITE" id="PS50404">
    <property type="entry name" value="GST_NTER"/>
    <property type="match status" value="1"/>
</dbReference>
<feature type="domain" description="GST C-terminal" evidence="4">
    <location>
        <begin position="108"/>
        <end position="242"/>
    </location>
</feature>
<evidence type="ECO:0000313" key="6">
    <source>
        <dbReference type="RefSeq" id="XP_030385324.1"/>
    </source>
</evidence>
<evidence type="ECO:0000313" key="5">
    <source>
        <dbReference type="Proteomes" id="UP000504634"/>
    </source>
</evidence>
<dbReference type="Gene3D" id="1.20.1050.10">
    <property type="match status" value="1"/>
</dbReference>
<proteinExistence type="inferred from homology"/>
<dbReference type="SFLD" id="SFLDG00358">
    <property type="entry name" value="Main_(cytGST)"/>
    <property type="match status" value="1"/>
</dbReference>
<evidence type="ECO:0000256" key="1">
    <source>
        <dbReference type="ARBA" id="ARBA00011067"/>
    </source>
</evidence>
<dbReference type="CDD" id="cd03184">
    <property type="entry name" value="GST_C_Omega"/>
    <property type="match status" value="1"/>
</dbReference>
<dbReference type="InterPro" id="IPR036249">
    <property type="entry name" value="Thioredoxin-like_sf"/>
</dbReference>
<dbReference type="InterPro" id="IPR050983">
    <property type="entry name" value="GST_Omega/HSP26"/>
</dbReference>
<reference evidence="6" key="1">
    <citation type="submission" date="2025-08" db="UniProtKB">
        <authorList>
            <consortium name="RefSeq"/>
        </authorList>
    </citation>
    <scope>IDENTIFICATION</scope>
    <source>
        <strain evidence="6">11010-0011.00</strain>
        <tissue evidence="6">Whole body</tissue>
    </source>
</reference>
<accession>A0A6J2UAF9</accession>
<dbReference type="PANTHER" id="PTHR43968">
    <property type="match status" value="1"/>
</dbReference>